<name>A0AAE3VV08_9ACTN</name>
<dbReference type="RefSeq" id="WP_307234734.1">
    <property type="nucleotide sequence ID" value="NZ_JAUSUZ010000001.1"/>
</dbReference>
<evidence type="ECO:0000313" key="3">
    <source>
        <dbReference type="Proteomes" id="UP001240236"/>
    </source>
</evidence>
<accession>A0AAE3VV08</accession>
<protein>
    <submittedName>
        <fullName evidence="2">Uncharacterized protein</fullName>
    </submittedName>
</protein>
<reference evidence="2 3" key="1">
    <citation type="submission" date="2023-07" db="EMBL/GenBank/DDBJ databases">
        <title>Sequencing the genomes of 1000 actinobacteria strains.</title>
        <authorList>
            <person name="Klenk H.-P."/>
        </authorList>
    </citation>
    <scope>NUCLEOTIDE SEQUENCE [LARGE SCALE GENOMIC DNA]</scope>
    <source>
        <strain evidence="2 3">DSM 44709</strain>
    </source>
</reference>
<evidence type="ECO:0000313" key="2">
    <source>
        <dbReference type="EMBL" id="MDQ0363809.1"/>
    </source>
</evidence>
<feature type="region of interest" description="Disordered" evidence="1">
    <location>
        <begin position="1"/>
        <end position="32"/>
    </location>
</feature>
<proteinExistence type="predicted"/>
<organism evidence="2 3">
    <name type="scientific">Catenuloplanes indicus</name>
    <dbReference type="NCBI Taxonomy" id="137267"/>
    <lineage>
        <taxon>Bacteria</taxon>
        <taxon>Bacillati</taxon>
        <taxon>Actinomycetota</taxon>
        <taxon>Actinomycetes</taxon>
        <taxon>Micromonosporales</taxon>
        <taxon>Micromonosporaceae</taxon>
        <taxon>Catenuloplanes</taxon>
    </lineage>
</organism>
<sequence length="77" mass="8280">MTRHGTAAADRRDDAVRRAAARVRRPETAPDNRDELMAALRANDEAVTEILRPALTAALPAAPPGSRWNDDEHGAGP</sequence>
<gene>
    <name evidence="2" type="ORF">J2S42_000478</name>
</gene>
<evidence type="ECO:0000256" key="1">
    <source>
        <dbReference type="SAM" id="MobiDB-lite"/>
    </source>
</evidence>
<dbReference type="Proteomes" id="UP001240236">
    <property type="component" value="Unassembled WGS sequence"/>
</dbReference>
<feature type="compositionally biased region" description="Basic and acidic residues" evidence="1">
    <location>
        <begin position="68"/>
        <end position="77"/>
    </location>
</feature>
<dbReference type="EMBL" id="JAUSUZ010000001">
    <property type="protein sequence ID" value="MDQ0363809.1"/>
    <property type="molecule type" value="Genomic_DNA"/>
</dbReference>
<keyword evidence="3" id="KW-1185">Reference proteome</keyword>
<dbReference type="AlphaFoldDB" id="A0AAE3VV08"/>
<feature type="region of interest" description="Disordered" evidence="1">
    <location>
        <begin position="57"/>
        <end position="77"/>
    </location>
</feature>
<comment type="caution">
    <text evidence="2">The sequence shown here is derived from an EMBL/GenBank/DDBJ whole genome shotgun (WGS) entry which is preliminary data.</text>
</comment>